<evidence type="ECO:0000313" key="1">
    <source>
        <dbReference type="EMBL" id="AQY22442.1"/>
    </source>
</evidence>
<reference evidence="1 2" key="1">
    <citation type="submission" date="2015-06" db="EMBL/GenBank/DDBJ databases">
        <title>R. anatipestifer strain HXb2 is the most virulent strain so far, and the genome sequence would help us uncover the pathogenesis.</title>
        <authorList>
            <person name="Hu Q."/>
            <person name="Qi J."/>
            <person name="Bo H."/>
            <person name="Liu G."/>
            <person name="Tao M."/>
            <person name="Ding Y."/>
            <person name="Xue Y."/>
        </authorList>
    </citation>
    <scope>NUCLEOTIDE SEQUENCE [LARGE SCALE GENOMIC DNA]</scope>
    <source>
        <strain evidence="1 2">HXb2</strain>
    </source>
</reference>
<sequence>MKNEKAIVLPTKDTGCCGRLCGGVCIASAAIAADTCFGGAGE</sequence>
<dbReference type="EMBL" id="CP011859">
    <property type="protein sequence ID" value="AQY22442.1"/>
    <property type="molecule type" value="Genomic_DNA"/>
</dbReference>
<dbReference type="AlphaFoldDB" id="A0A1S7DTI2"/>
<evidence type="ECO:0000313" key="2">
    <source>
        <dbReference type="Proteomes" id="UP000189883"/>
    </source>
</evidence>
<name>A0A1S7DTI2_RIEAN</name>
<dbReference type="Proteomes" id="UP000189883">
    <property type="component" value="Chromosome"/>
</dbReference>
<organism evidence="1 2">
    <name type="scientific">Riemerella anatipestifer</name>
    <name type="common">Moraxella anatipestifer</name>
    <dbReference type="NCBI Taxonomy" id="34085"/>
    <lineage>
        <taxon>Bacteria</taxon>
        <taxon>Pseudomonadati</taxon>
        <taxon>Bacteroidota</taxon>
        <taxon>Flavobacteriia</taxon>
        <taxon>Flavobacteriales</taxon>
        <taxon>Weeksellaceae</taxon>
        <taxon>Riemerella</taxon>
    </lineage>
</organism>
<proteinExistence type="predicted"/>
<accession>A0A1S7DTI2</accession>
<protein>
    <submittedName>
        <fullName evidence="1">Uncharacterized protein</fullName>
    </submittedName>
</protein>
<gene>
    <name evidence="1" type="ORF">AB406_1497</name>
</gene>